<evidence type="ECO:0000256" key="1">
    <source>
        <dbReference type="ARBA" id="ARBA00023125"/>
    </source>
</evidence>
<dbReference type="EMBL" id="JAGSOG010000027">
    <property type="protein sequence ID" value="MBR7833317.1"/>
    <property type="molecule type" value="Genomic_DNA"/>
</dbReference>
<keyword evidence="1" id="KW-0238">DNA-binding</keyword>
<name>A0A941EMP1_9ACTN</name>
<dbReference type="SUPFAM" id="SSF46955">
    <property type="entry name" value="Putative DNA-binding domain"/>
    <property type="match status" value="1"/>
</dbReference>
<dbReference type="AlphaFoldDB" id="A0A941EMP1"/>
<gene>
    <name evidence="3" type="ORF">KDL01_08570</name>
</gene>
<dbReference type="InterPro" id="IPR009061">
    <property type="entry name" value="DNA-bd_dom_put_sf"/>
</dbReference>
<dbReference type="InterPro" id="IPR000551">
    <property type="entry name" value="MerR-type_HTH_dom"/>
</dbReference>
<dbReference type="PANTHER" id="PTHR30204:SF98">
    <property type="entry name" value="HTH-TYPE TRANSCRIPTIONAL REGULATOR ADHR"/>
    <property type="match status" value="1"/>
</dbReference>
<proteinExistence type="predicted"/>
<dbReference type="Gene3D" id="1.10.1660.10">
    <property type="match status" value="1"/>
</dbReference>
<dbReference type="PANTHER" id="PTHR30204">
    <property type="entry name" value="REDOX-CYCLING DRUG-SENSING TRANSCRIPTIONAL ACTIVATOR SOXR"/>
    <property type="match status" value="1"/>
</dbReference>
<evidence type="ECO:0000259" key="2">
    <source>
        <dbReference type="PROSITE" id="PS50937"/>
    </source>
</evidence>
<dbReference type="Proteomes" id="UP000675781">
    <property type="component" value="Unassembled WGS sequence"/>
</dbReference>
<dbReference type="SMART" id="SM00422">
    <property type="entry name" value="HTH_MERR"/>
    <property type="match status" value="1"/>
</dbReference>
<evidence type="ECO:0000313" key="3">
    <source>
        <dbReference type="EMBL" id="MBR7833317.1"/>
    </source>
</evidence>
<feature type="domain" description="HTH merR-type" evidence="2">
    <location>
        <begin position="9"/>
        <end position="78"/>
    </location>
</feature>
<dbReference type="RefSeq" id="WP_212527840.1">
    <property type="nucleotide sequence ID" value="NZ_JAGSOG010000027.1"/>
</dbReference>
<protein>
    <submittedName>
        <fullName evidence="3">MerR family transcriptional regulator</fullName>
    </submittedName>
</protein>
<dbReference type="PROSITE" id="PS50937">
    <property type="entry name" value="HTH_MERR_2"/>
    <property type="match status" value="1"/>
</dbReference>
<dbReference type="Pfam" id="PF13411">
    <property type="entry name" value="MerR_1"/>
    <property type="match status" value="1"/>
</dbReference>
<accession>A0A941EMP1</accession>
<dbReference type="GO" id="GO:0003677">
    <property type="term" value="F:DNA binding"/>
    <property type="evidence" value="ECO:0007669"/>
    <property type="project" value="UniProtKB-KW"/>
</dbReference>
<dbReference type="CDD" id="cd01109">
    <property type="entry name" value="HTH_YyaN"/>
    <property type="match status" value="1"/>
</dbReference>
<dbReference type="InterPro" id="IPR047057">
    <property type="entry name" value="MerR_fam"/>
</dbReference>
<keyword evidence="4" id="KW-1185">Reference proteome</keyword>
<organism evidence="3 4">
    <name type="scientific">Actinospica durhamensis</name>
    <dbReference type="NCBI Taxonomy" id="1508375"/>
    <lineage>
        <taxon>Bacteria</taxon>
        <taxon>Bacillati</taxon>
        <taxon>Actinomycetota</taxon>
        <taxon>Actinomycetes</taxon>
        <taxon>Catenulisporales</taxon>
        <taxon>Actinospicaceae</taxon>
        <taxon>Actinospica</taxon>
    </lineage>
</organism>
<sequence>MSSSTSTPTHSPGETVELTGFSLDTLRYYERIGLIEPVHRAVGGQRRYREEDVEWLGVLRCLRDTGMPIARMREFAEQVRAGDGTFAHRLALLEEHDRGVADQIALLERQRSRIHEKIEHYRAALSPAHT</sequence>
<reference evidence="3" key="1">
    <citation type="submission" date="2021-04" db="EMBL/GenBank/DDBJ databases">
        <title>Genome based classification of Actinospica acidithermotolerans sp. nov., an actinobacterium isolated from an Indonesian hot spring.</title>
        <authorList>
            <person name="Kusuma A.B."/>
            <person name="Putra K.E."/>
            <person name="Nafisah S."/>
            <person name="Loh J."/>
            <person name="Nouioui I."/>
            <person name="Goodfellow M."/>
        </authorList>
    </citation>
    <scope>NUCLEOTIDE SEQUENCE</scope>
    <source>
        <strain evidence="3">CSCA 57</strain>
    </source>
</reference>
<dbReference type="GO" id="GO:0003700">
    <property type="term" value="F:DNA-binding transcription factor activity"/>
    <property type="evidence" value="ECO:0007669"/>
    <property type="project" value="InterPro"/>
</dbReference>
<comment type="caution">
    <text evidence="3">The sequence shown here is derived from an EMBL/GenBank/DDBJ whole genome shotgun (WGS) entry which is preliminary data.</text>
</comment>
<evidence type="ECO:0000313" key="4">
    <source>
        <dbReference type="Proteomes" id="UP000675781"/>
    </source>
</evidence>